<reference evidence="5" key="1">
    <citation type="journal article" date="2014" name="Genome Announc.">
        <title>Genome sequence and annotation of Acremonium chrysogenum, producer of the beta-lactam antibiotic cephalosporin C.</title>
        <authorList>
            <person name="Terfehr D."/>
            <person name="Dahlmann T.A."/>
            <person name="Specht T."/>
            <person name="Zadra I."/>
            <person name="Kuernsteiner H."/>
            <person name="Kueck U."/>
        </authorList>
    </citation>
    <scope>NUCLEOTIDE SEQUENCE [LARGE SCALE GENOMIC DNA]</scope>
    <source>
        <strain evidence="5">ATCC 11550 / CBS 779.69 / DSM 880 / IAM 14645 / JCM 23072 / IMI 49137</strain>
    </source>
</reference>
<evidence type="ECO:0000256" key="3">
    <source>
        <dbReference type="RuleBase" id="RU003560"/>
    </source>
</evidence>
<dbReference type="Gene3D" id="3.90.1150.10">
    <property type="entry name" value="Aspartate Aminotransferase, domain 1"/>
    <property type="match status" value="1"/>
</dbReference>
<keyword evidence="2 3" id="KW-0663">Pyridoxal phosphate</keyword>
<dbReference type="InterPro" id="IPR015421">
    <property type="entry name" value="PyrdxlP-dep_Trfase_major"/>
</dbReference>
<dbReference type="HOGENOM" id="CLU_016922_1_2_1"/>
<dbReference type="InterPro" id="IPR015422">
    <property type="entry name" value="PyrdxlP-dep_Trfase_small"/>
</dbReference>
<accession>A0A086ST88</accession>
<dbReference type="STRING" id="857340.A0A086ST88"/>
<keyword evidence="5" id="KW-1185">Reference proteome</keyword>
<comment type="similarity">
    <text evidence="3">Belongs to the class-III pyridoxal-phosphate-dependent aminotransferase family.</text>
</comment>
<gene>
    <name evidence="4" type="ORF">ACRE_090180</name>
</gene>
<evidence type="ECO:0000313" key="5">
    <source>
        <dbReference type="Proteomes" id="UP000029964"/>
    </source>
</evidence>
<evidence type="ECO:0000256" key="2">
    <source>
        <dbReference type="ARBA" id="ARBA00022898"/>
    </source>
</evidence>
<dbReference type="Proteomes" id="UP000029964">
    <property type="component" value="Unassembled WGS sequence"/>
</dbReference>
<name>A0A086ST88_HAPC1</name>
<dbReference type="AlphaFoldDB" id="A0A086ST88"/>
<dbReference type="OrthoDB" id="425114at2759"/>
<dbReference type="SUPFAM" id="SSF53383">
    <property type="entry name" value="PLP-dependent transferases"/>
    <property type="match status" value="1"/>
</dbReference>
<dbReference type="InterPro" id="IPR015424">
    <property type="entry name" value="PyrdxlP-dep_Trfase"/>
</dbReference>
<dbReference type="PANTHER" id="PTHR43713:SF3">
    <property type="entry name" value="GLUTAMATE-1-SEMIALDEHYDE 2,1-AMINOMUTASE 1, CHLOROPLASTIC-RELATED"/>
    <property type="match status" value="1"/>
</dbReference>
<proteinExistence type="inferred from homology"/>
<dbReference type="GO" id="GO:0008483">
    <property type="term" value="F:transaminase activity"/>
    <property type="evidence" value="ECO:0007669"/>
    <property type="project" value="UniProtKB-KW"/>
</dbReference>
<organism evidence="4 5">
    <name type="scientific">Hapsidospora chrysogenum (strain ATCC 11550 / CBS 779.69 / DSM 880 / IAM 14645 / JCM 23072 / IMI 49137)</name>
    <name type="common">Acremonium chrysogenum</name>
    <dbReference type="NCBI Taxonomy" id="857340"/>
    <lineage>
        <taxon>Eukaryota</taxon>
        <taxon>Fungi</taxon>
        <taxon>Dikarya</taxon>
        <taxon>Ascomycota</taxon>
        <taxon>Pezizomycotina</taxon>
        <taxon>Sordariomycetes</taxon>
        <taxon>Hypocreomycetidae</taxon>
        <taxon>Hypocreales</taxon>
        <taxon>Bionectriaceae</taxon>
        <taxon>Hapsidospora</taxon>
    </lineage>
</organism>
<dbReference type="InterPro" id="IPR005814">
    <property type="entry name" value="Aminotrans_3"/>
</dbReference>
<dbReference type="Pfam" id="PF00202">
    <property type="entry name" value="Aminotran_3"/>
    <property type="match status" value="1"/>
</dbReference>
<protein>
    <submittedName>
        <fullName evidence="4">Putative aminotransferase-like protein</fullName>
    </submittedName>
</protein>
<keyword evidence="4" id="KW-0808">Transferase</keyword>
<dbReference type="PANTHER" id="PTHR43713">
    <property type="entry name" value="GLUTAMATE-1-SEMIALDEHYDE 2,1-AMINOMUTASE"/>
    <property type="match status" value="1"/>
</dbReference>
<keyword evidence="4" id="KW-0032">Aminotransferase</keyword>
<evidence type="ECO:0000313" key="4">
    <source>
        <dbReference type="EMBL" id="KFH40320.1"/>
    </source>
</evidence>
<evidence type="ECO:0000256" key="1">
    <source>
        <dbReference type="ARBA" id="ARBA00001933"/>
    </source>
</evidence>
<comment type="caution">
    <text evidence="4">The sequence shown here is derived from an EMBL/GenBank/DDBJ whole genome shotgun (WGS) entry which is preliminary data.</text>
</comment>
<comment type="cofactor">
    <cofactor evidence="1">
        <name>pyridoxal 5'-phosphate</name>
        <dbReference type="ChEBI" id="CHEBI:597326"/>
    </cofactor>
</comment>
<dbReference type="Gene3D" id="3.40.640.10">
    <property type="entry name" value="Type I PLP-dependent aspartate aminotransferase-like (Major domain)"/>
    <property type="match status" value="1"/>
</dbReference>
<sequence>MPGSTARERLQEALEDARRRYIQNNKISETLHKEATNTLPGGNTRTVLHADPFPIYMRSGNGYQVTSEDGQTFTDFTCEFTAALYGHSRPELQAAVTHVLQDVGMNIGGTTRQEGVFARELCRRFDLERVRFANSGTEANLHALAAARLFTGKRKVVAFSGGYHGGVLGFAGGKPAANNVDMEDWIVTPFNDLDSATTAIQSQGVAAVLVEGMQGAGGCILAKPDFLKAVQRAAYESTETKDIQAGVLFILDEVMTSRLSGGGLAHIHGLKPDLKTFGKWLGGGLAFGAFGGRADIMATFDPRLSSSVSHSGTFNNNTLVTHAGYTGMTQVYTSRNADLFTAQGDRFRGRLNEVTRGTKLCFTGMGTVMAVHTPEDGTREILRGGGIEESNDLRDLFWFAMVEEGFWIARRGLMSLIWGTPETELERFVGAVERFVLEHGEHVAVAS</sequence>
<dbReference type="EMBL" id="JPKY01000232">
    <property type="protein sequence ID" value="KFH40320.1"/>
    <property type="molecule type" value="Genomic_DNA"/>
</dbReference>
<dbReference type="GO" id="GO:0030170">
    <property type="term" value="F:pyridoxal phosphate binding"/>
    <property type="evidence" value="ECO:0007669"/>
    <property type="project" value="InterPro"/>
</dbReference>